<dbReference type="InterPro" id="IPR006202">
    <property type="entry name" value="Neur_chan_lig-bd"/>
</dbReference>
<reference evidence="10" key="1">
    <citation type="submission" date="2020-12" db="EMBL/GenBank/DDBJ databases">
        <title>Bacterial taxonomy.</title>
        <authorList>
            <person name="Pan X."/>
        </authorList>
    </citation>
    <scope>NUCLEOTIDE SEQUENCE</scope>
    <source>
        <strain evidence="10">M0105</strain>
    </source>
</reference>
<evidence type="ECO:0000256" key="1">
    <source>
        <dbReference type="ARBA" id="ARBA00004141"/>
    </source>
</evidence>
<evidence type="ECO:0000259" key="8">
    <source>
        <dbReference type="Pfam" id="PF02931"/>
    </source>
</evidence>
<evidence type="ECO:0008006" key="12">
    <source>
        <dbReference type="Google" id="ProtNLM"/>
    </source>
</evidence>
<feature type="signal peptide" evidence="7">
    <location>
        <begin position="1"/>
        <end position="23"/>
    </location>
</feature>
<dbReference type="SUPFAM" id="SSF63712">
    <property type="entry name" value="Nicotinic receptor ligand binding domain-like"/>
    <property type="match status" value="1"/>
</dbReference>
<dbReference type="EMBL" id="JAEHHL010000002">
    <property type="protein sequence ID" value="MBK0398548.1"/>
    <property type="molecule type" value="Genomic_DNA"/>
</dbReference>
<evidence type="ECO:0000256" key="5">
    <source>
        <dbReference type="SAM" id="MobiDB-lite"/>
    </source>
</evidence>
<feature type="domain" description="Neurotransmitter-gated ion-channel transmembrane" evidence="9">
    <location>
        <begin position="242"/>
        <end position="326"/>
    </location>
</feature>
<evidence type="ECO:0000256" key="4">
    <source>
        <dbReference type="ARBA" id="ARBA00023136"/>
    </source>
</evidence>
<dbReference type="Pfam" id="PF02932">
    <property type="entry name" value="Neur_chan_memb"/>
    <property type="match status" value="1"/>
</dbReference>
<keyword evidence="3 6" id="KW-1133">Transmembrane helix</keyword>
<dbReference type="InterPro" id="IPR006029">
    <property type="entry name" value="Neurotrans-gated_channel_TM"/>
</dbReference>
<dbReference type="PANTHER" id="PTHR18945">
    <property type="entry name" value="NEUROTRANSMITTER GATED ION CHANNEL"/>
    <property type="match status" value="1"/>
</dbReference>
<dbReference type="GO" id="GO:0016020">
    <property type="term" value="C:membrane"/>
    <property type="evidence" value="ECO:0007669"/>
    <property type="project" value="UniProtKB-SubCell"/>
</dbReference>
<keyword evidence="2 6" id="KW-0812">Transmembrane</keyword>
<feature type="transmembrane region" description="Helical" evidence="6">
    <location>
        <begin position="334"/>
        <end position="355"/>
    </location>
</feature>
<dbReference type="Gene3D" id="2.70.170.10">
    <property type="entry name" value="Neurotransmitter-gated ion-channel ligand-binding domain"/>
    <property type="match status" value="1"/>
</dbReference>
<comment type="caution">
    <text evidence="10">The sequence shown here is derived from an EMBL/GenBank/DDBJ whole genome shotgun (WGS) entry which is preliminary data.</text>
</comment>
<dbReference type="RefSeq" id="WP_200607905.1">
    <property type="nucleotide sequence ID" value="NZ_JAEHHL010000002.1"/>
</dbReference>
<feature type="transmembrane region" description="Helical" evidence="6">
    <location>
        <begin position="267"/>
        <end position="289"/>
    </location>
</feature>
<organism evidence="10 11">
    <name type="scientific">Thermohalobaculum xanthum</name>
    <dbReference type="NCBI Taxonomy" id="2753746"/>
    <lineage>
        <taxon>Bacteria</taxon>
        <taxon>Pseudomonadati</taxon>
        <taxon>Pseudomonadota</taxon>
        <taxon>Alphaproteobacteria</taxon>
        <taxon>Rhodobacterales</taxon>
        <taxon>Paracoccaceae</taxon>
        <taxon>Thermohalobaculum</taxon>
    </lineage>
</organism>
<evidence type="ECO:0000256" key="7">
    <source>
        <dbReference type="SAM" id="SignalP"/>
    </source>
</evidence>
<dbReference type="CDD" id="cd18988">
    <property type="entry name" value="LGIC_ECD_bact"/>
    <property type="match status" value="1"/>
</dbReference>
<keyword evidence="11" id="KW-1185">Reference proteome</keyword>
<dbReference type="CDD" id="cd19050">
    <property type="entry name" value="LGIC_TM_bact"/>
    <property type="match status" value="1"/>
</dbReference>
<evidence type="ECO:0000313" key="11">
    <source>
        <dbReference type="Proteomes" id="UP000655420"/>
    </source>
</evidence>
<feature type="domain" description="Neurotransmitter-gated ion-channel ligand-binding" evidence="8">
    <location>
        <begin position="48"/>
        <end position="201"/>
    </location>
</feature>
<gene>
    <name evidence="10" type="ORF">H0I76_05060</name>
</gene>
<sequence length="356" mass="39488">MKTVFCFVGTLVLIVLFQTPAPAQLPDPSGEIAGQQSASQLPNTPMHPRPTKWGEPTKVGAAIYVLDVDTVDSANQSFSAGIYYAATWRDPSLAHAGPGPKVVPTSAVWTPRLGIVNQQQAWNALPSFVEVLPDGTVVLRQKTWGWFSQPFDLREFPLDRQKLTIHMVAAGLFESEVHMVPASGPHGRRSGIAETFSLPDFRVVDWMAEPRGYFPVKGEVGTAGFILELTVERIPNYYFWKLIVPLCLIVAMSWVPRWIDSKEVGTSIGIAATGFLTLVAYLFATAVLLPKVPYFTRIDQFILLSTLLVFFSLVQTVLHSYIAKHSTVARVERINYWSRPLYPISLLIVLTVSFAL</sequence>
<feature type="chain" id="PRO_5035209749" description="Neurotransmitter-gated ion-channel ligand-binding domain-containing protein" evidence="7">
    <location>
        <begin position="24"/>
        <end position="356"/>
    </location>
</feature>
<dbReference type="Pfam" id="PF02931">
    <property type="entry name" value="Neur_chan_LBD"/>
    <property type="match status" value="1"/>
</dbReference>
<accession>A0A8J7SC88</accession>
<dbReference type="Proteomes" id="UP000655420">
    <property type="component" value="Unassembled WGS sequence"/>
</dbReference>
<dbReference type="InterPro" id="IPR036719">
    <property type="entry name" value="Neuro-gated_channel_TM_sf"/>
</dbReference>
<protein>
    <recommendedName>
        <fullName evidence="12">Neurotransmitter-gated ion-channel ligand-binding domain-containing protein</fullName>
    </recommendedName>
</protein>
<feature type="transmembrane region" description="Helical" evidence="6">
    <location>
        <begin position="237"/>
        <end position="255"/>
    </location>
</feature>
<evidence type="ECO:0000259" key="9">
    <source>
        <dbReference type="Pfam" id="PF02932"/>
    </source>
</evidence>
<dbReference type="InterPro" id="IPR006201">
    <property type="entry name" value="Neur_channel"/>
</dbReference>
<dbReference type="Gene3D" id="1.20.58.390">
    <property type="entry name" value="Neurotransmitter-gated ion-channel transmembrane domain"/>
    <property type="match status" value="1"/>
</dbReference>
<dbReference type="InterPro" id="IPR038050">
    <property type="entry name" value="Neuro_actylchol_rec"/>
</dbReference>
<keyword evidence="7" id="KW-0732">Signal</keyword>
<dbReference type="GO" id="GO:0004888">
    <property type="term" value="F:transmembrane signaling receptor activity"/>
    <property type="evidence" value="ECO:0007669"/>
    <property type="project" value="InterPro"/>
</dbReference>
<evidence type="ECO:0000256" key="3">
    <source>
        <dbReference type="ARBA" id="ARBA00022989"/>
    </source>
</evidence>
<dbReference type="SUPFAM" id="SSF90112">
    <property type="entry name" value="Neurotransmitter-gated ion-channel transmembrane pore"/>
    <property type="match status" value="1"/>
</dbReference>
<feature type="transmembrane region" description="Helical" evidence="6">
    <location>
        <begin position="301"/>
        <end position="322"/>
    </location>
</feature>
<evidence type="ECO:0000256" key="6">
    <source>
        <dbReference type="SAM" id="Phobius"/>
    </source>
</evidence>
<comment type="subcellular location">
    <subcellularLocation>
        <location evidence="1">Membrane</location>
        <topology evidence="1">Multi-pass membrane protein</topology>
    </subcellularLocation>
</comment>
<feature type="compositionally biased region" description="Polar residues" evidence="5">
    <location>
        <begin position="34"/>
        <end position="43"/>
    </location>
</feature>
<keyword evidence="4 6" id="KW-0472">Membrane</keyword>
<dbReference type="GO" id="GO:0005230">
    <property type="term" value="F:extracellular ligand-gated monoatomic ion channel activity"/>
    <property type="evidence" value="ECO:0007669"/>
    <property type="project" value="InterPro"/>
</dbReference>
<evidence type="ECO:0000256" key="2">
    <source>
        <dbReference type="ARBA" id="ARBA00022692"/>
    </source>
</evidence>
<dbReference type="InterPro" id="IPR036734">
    <property type="entry name" value="Neur_chan_lig-bd_sf"/>
</dbReference>
<evidence type="ECO:0000313" key="10">
    <source>
        <dbReference type="EMBL" id="MBK0398548.1"/>
    </source>
</evidence>
<dbReference type="AlphaFoldDB" id="A0A8J7SC88"/>
<proteinExistence type="predicted"/>
<feature type="region of interest" description="Disordered" evidence="5">
    <location>
        <begin position="26"/>
        <end position="54"/>
    </location>
</feature>
<name>A0A8J7SC88_9RHOB</name>